<feature type="compositionally biased region" description="Polar residues" evidence="1">
    <location>
        <begin position="23"/>
        <end position="36"/>
    </location>
</feature>
<dbReference type="EMBL" id="CP015059">
    <property type="protein sequence ID" value="QGN17057.1"/>
    <property type="molecule type" value="Genomic_DNA"/>
</dbReference>
<proteinExistence type="predicted"/>
<evidence type="ECO:0000256" key="1">
    <source>
        <dbReference type="SAM" id="MobiDB-lite"/>
    </source>
</evidence>
<feature type="region of interest" description="Disordered" evidence="1">
    <location>
        <begin position="1"/>
        <end position="40"/>
    </location>
</feature>
<feature type="compositionally biased region" description="Polar residues" evidence="1">
    <location>
        <begin position="137"/>
        <end position="148"/>
    </location>
</feature>
<accession>A0ABX6EYA3</accession>
<evidence type="ECO:0000313" key="2">
    <source>
        <dbReference type="EMBL" id="QGN17057.1"/>
    </source>
</evidence>
<dbReference type="Proteomes" id="UP000422736">
    <property type="component" value="Chromosome 6"/>
</dbReference>
<sequence length="242" mass="27488">MTEPSQRSEYGWGFEPIVGGSNKAGTLQGADNSQEQSLHHSEKSVRDLVISKQHARVFPVQNRLMGRMEDQLVRWKRPPSSHVGTMQVIEGTHPFQQDQTSMAQTWCQIKDAFSVRMQKLNSDDTDEEDLEDIIFSDQGSPVNCHSTGNDNNNDSSNRDQYNAKTSKTTNAVPVTMRLPSRQDDLTINSRYTYHYPIPQYYLSQQASGSDENRVSTTYNNNSRQVEEGDDSFSYASWLCSPY</sequence>
<organism evidence="2 3">
    <name type="scientific">Kluyveromyces marxianus</name>
    <name type="common">Yeast</name>
    <name type="synonym">Candida kefyr</name>
    <dbReference type="NCBI Taxonomy" id="4911"/>
    <lineage>
        <taxon>Eukaryota</taxon>
        <taxon>Fungi</taxon>
        <taxon>Dikarya</taxon>
        <taxon>Ascomycota</taxon>
        <taxon>Saccharomycotina</taxon>
        <taxon>Saccharomycetes</taxon>
        <taxon>Saccharomycetales</taxon>
        <taxon>Saccharomycetaceae</taxon>
        <taxon>Kluyveromyces</taxon>
    </lineage>
</organism>
<protein>
    <submittedName>
        <fullName evidence="2">YDL186W</fullName>
    </submittedName>
</protein>
<gene>
    <name evidence="2" type="ORF">FIM1_3787</name>
</gene>
<feature type="region of interest" description="Disordered" evidence="1">
    <location>
        <begin position="136"/>
        <end position="166"/>
    </location>
</feature>
<reference evidence="2 3" key="2">
    <citation type="submission" date="2019-11" db="EMBL/GenBank/DDBJ databases">
        <authorList>
            <person name="Lu H."/>
        </authorList>
    </citation>
    <scope>NUCLEOTIDE SEQUENCE [LARGE SCALE GENOMIC DNA]</scope>
    <source>
        <strain evidence="2 3">FIM1</strain>
    </source>
</reference>
<reference evidence="2 3" key="1">
    <citation type="submission" date="2016-03" db="EMBL/GenBank/DDBJ databases">
        <title>How can Kluyveromyces marxianus grow so fast - potential evolutionary course in Saccharomyces Complex revealed by comparative genomics.</title>
        <authorList>
            <person name="Mo W."/>
            <person name="Lu W."/>
            <person name="Yang X."/>
            <person name="Qi J."/>
            <person name="Lv H."/>
        </authorList>
    </citation>
    <scope>NUCLEOTIDE SEQUENCE [LARGE SCALE GENOMIC DNA]</scope>
    <source>
        <strain evidence="2 3">FIM1</strain>
    </source>
</reference>
<name>A0ABX6EYA3_KLUMA</name>
<keyword evidence="3" id="KW-1185">Reference proteome</keyword>
<evidence type="ECO:0000313" key="3">
    <source>
        <dbReference type="Proteomes" id="UP000422736"/>
    </source>
</evidence>